<evidence type="ECO:0000313" key="5">
    <source>
        <dbReference type="EMBL" id="TKC81648.1"/>
    </source>
</evidence>
<evidence type="ECO:0000256" key="1">
    <source>
        <dbReference type="PIRSR" id="PIRSR601310-1"/>
    </source>
</evidence>
<dbReference type="EMBL" id="SWJE01000017">
    <property type="protein sequence ID" value="TKC81648.1"/>
    <property type="molecule type" value="Genomic_DNA"/>
</dbReference>
<dbReference type="PANTHER" id="PTHR46648:SF1">
    <property type="entry name" value="ADENOSINE 5'-MONOPHOSPHORAMIDASE HNT1"/>
    <property type="match status" value="1"/>
</dbReference>
<gene>
    <name evidence="5" type="ORF">FAZ69_27165</name>
</gene>
<feature type="domain" description="HIT" evidence="4">
    <location>
        <begin position="8"/>
        <end position="115"/>
    </location>
</feature>
<name>A0A4U1HNH9_9BURK</name>
<dbReference type="OrthoDB" id="9784774at2"/>
<dbReference type="PRINTS" id="PR00332">
    <property type="entry name" value="HISTRIAD"/>
</dbReference>
<dbReference type="PANTHER" id="PTHR46648">
    <property type="entry name" value="HIT FAMILY PROTEIN 1"/>
    <property type="match status" value="1"/>
</dbReference>
<protein>
    <submittedName>
        <fullName evidence="5">HIT family protein</fullName>
    </submittedName>
</protein>
<dbReference type="PROSITE" id="PS51084">
    <property type="entry name" value="HIT_2"/>
    <property type="match status" value="1"/>
</dbReference>
<reference evidence="5 6" key="1">
    <citation type="submission" date="2019-04" db="EMBL/GenBank/DDBJ databases">
        <title>Trinickia sp. 7GSK02, isolated from subtropical forest soil.</title>
        <authorList>
            <person name="Gao Z.-H."/>
            <person name="Qiu L.-H."/>
        </authorList>
    </citation>
    <scope>NUCLEOTIDE SEQUENCE [LARGE SCALE GENOMIC DNA]</scope>
    <source>
        <strain evidence="5 6">7GSK02</strain>
    </source>
</reference>
<keyword evidence="6" id="KW-1185">Reference proteome</keyword>
<evidence type="ECO:0000256" key="3">
    <source>
        <dbReference type="PROSITE-ProRule" id="PRU00464"/>
    </source>
</evidence>
<dbReference type="Pfam" id="PF01230">
    <property type="entry name" value="HIT"/>
    <property type="match status" value="1"/>
</dbReference>
<organism evidence="5 6">
    <name type="scientific">Trinickia terrae</name>
    <dbReference type="NCBI Taxonomy" id="2571161"/>
    <lineage>
        <taxon>Bacteria</taxon>
        <taxon>Pseudomonadati</taxon>
        <taxon>Pseudomonadota</taxon>
        <taxon>Betaproteobacteria</taxon>
        <taxon>Burkholderiales</taxon>
        <taxon>Burkholderiaceae</taxon>
        <taxon>Trinickia</taxon>
    </lineage>
</organism>
<comment type="caution">
    <text evidence="5">The sequence shown here is derived from an EMBL/GenBank/DDBJ whole genome shotgun (WGS) entry which is preliminary data.</text>
</comment>
<dbReference type="SUPFAM" id="SSF54197">
    <property type="entry name" value="HIT-like"/>
    <property type="match status" value="1"/>
</dbReference>
<dbReference type="GO" id="GO:0009117">
    <property type="term" value="P:nucleotide metabolic process"/>
    <property type="evidence" value="ECO:0007669"/>
    <property type="project" value="TreeGrafter"/>
</dbReference>
<dbReference type="GO" id="GO:0003824">
    <property type="term" value="F:catalytic activity"/>
    <property type="evidence" value="ECO:0007669"/>
    <property type="project" value="InterPro"/>
</dbReference>
<accession>A0A4U1HNH9</accession>
<evidence type="ECO:0000256" key="2">
    <source>
        <dbReference type="PIRSR" id="PIRSR601310-3"/>
    </source>
</evidence>
<feature type="short sequence motif" description="Histidine triad motif" evidence="2 3">
    <location>
        <begin position="100"/>
        <end position="104"/>
    </location>
</feature>
<proteinExistence type="predicted"/>
<dbReference type="InterPro" id="IPR036265">
    <property type="entry name" value="HIT-like_sf"/>
</dbReference>
<evidence type="ECO:0000313" key="6">
    <source>
        <dbReference type="Proteomes" id="UP000305539"/>
    </source>
</evidence>
<dbReference type="AlphaFoldDB" id="A0A4U1HNH9"/>
<evidence type="ECO:0000259" key="4">
    <source>
        <dbReference type="PROSITE" id="PS51084"/>
    </source>
</evidence>
<dbReference type="InterPro" id="IPR001310">
    <property type="entry name" value="Histidine_triad_HIT"/>
</dbReference>
<sequence>MSYDPDNPFAKILRGEAPCVKVCETEEVIVFMDLMPQSDGHVLVVPKEAAATLFELSDAGAQASIRVVKRVALAVRAALAPDGVFVGQFNGRAAGQTVAHVHFHVIPRWVDQPLRMHARVVAEVAELEALAQRIRAHLHLDGEARG</sequence>
<dbReference type="Proteomes" id="UP000305539">
    <property type="component" value="Unassembled WGS sequence"/>
</dbReference>
<feature type="active site" description="Tele-AMP-histidine intermediate" evidence="1">
    <location>
        <position position="102"/>
    </location>
</feature>
<dbReference type="Gene3D" id="3.30.428.10">
    <property type="entry name" value="HIT-like"/>
    <property type="match status" value="1"/>
</dbReference>
<dbReference type="RefSeq" id="WP_136898189.1">
    <property type="nucleotide sequence ID" value="NZ_SWJE01000017.1"/>
</dbReference>
<dbReference type="InterPro" id="IPR011146">
    <property type="entry name" value="HIT-like"/>
</dbReference>